<sequence length="360" mass="39012">MLLLITKAERGGAQTHVLELLRLRDRARLTVASGEDGFLLEQARALGLETVVVPQLVAPLDPRRDLAALWALVRLLRQLRPDLVHLHSSKAGLLGRVAARLAGVPAIFTAHGWAFTEGAGRARRLLAIWSERLAAPLSAAIIAVSDYDRDLGARLRVAPQARTIHNALPPAPRITLAAPRPDVAVRFVMVARFAPPKDQALLLRAAAPLRGAEVWLVGDGPELEATRALAAELELGDRARFLGSRDDVPELLAQTDVFCLCSHYEGFPISVLEGMRAGLPVIASDVGGVGEAVVPGRTGLLVAHNDVVSWRLALARLLDDPAARAAMGRAGGERFDAHFTLPHLLERTWAVYREVLDRRR</sequence>
<dbReference type="InterPro" id="IPR028098">
    <property type="entry name" value="Glyco_trans_4-like_N"/>
</dbReference>
<dbReference type="CDD" id="cd03808">
    <property type="entry name" value="GT4_CapM-like"/>
    <property type="match status" value="1"/>
</dbReference>
<dbReference type="Proteomes" id="UP000007575">
    <property type="component" value="Chromosome"/>
</dbReference>
<protein>
    <submittedName>
        <fullName evidence="3">Glycosyl transferase, group 1 family</fullName>
    </submittedName>
</protein>
<proteinExistence type="predicted"/>
<dbReference type="PATRIC" id="fig|745776.4.peg.2825"/>
<evidence type="ECO:0000313" key="4">
    <source>
        <dbReference type="Proteomes" id="UP000007575"/>
    </source>
</evidence>
<reference evidence="3 4" key="1">
    <citation type="journal article" date="2012" name="PLoS ONE">
        <title>Genome sequence and transcriptome analysis of the radioresistant bacterium Deinococcus gobiensis: insights into the extreme environmental adaptations.</title>
        <authorList>
            <person name="Yuan M."/>
            <person name="Chen M."/>
            <person name="Zhang W."/>
            <person name="Lu W."/>
            <person name="Wang J."/>
            <person name="Yang M."/>
            <person name="Zhao P."/>
            <person name="Tang R."/>
            <person name="Li X."/>
            <person name="Hao Y."/>
            <person name="Zhou Z."/>
            <person name="Zhan Y."/>
            <person name="Yu H."/>
            <person name="Teng C."/>
            <person name="Yan Y."/>
            <person name="Ping S."/>
            <person name="Wang Y."/>
            <person name="Lin M."/>
        </authorList>
    </citation>
    <scope>NUCLEOTIDE SEQUENCE [LARGE SCALE GENOMIC DNA]</scope>
    <source>
        <strain evidence="3 4">I-0</strain>
    </source>
</reference>
<keyword evidence="3" id="KW-0808">Transferase</keyword>
<dbReference type="PANTHER" id="PTHR12526">
    <property type="entry name" value="GLYCOSYLTRANSFERASE"/>
    <property type="match status" value="1"/>
</dbReference>
<name>H8GUJ3_DEIGI</name>
<dbReference type="HOGENOM" id="CLU_009583_0_3_0"/>
<dbReference type="InterPro" id="IPR001296">
    <property type="entry name" value="Glyco_trans_1"/>
</dbReference>
<dbReference type="KEGG" id="dgo:DGo_CA2749"/>
<gene>
    <name evidence="3" type="ordered locus">DGo_CA2749</name>
</gene>
<dbReference type="Gene3D" id="3.40.50.2000">
    <property type="entry name" value="Glycogen Phosphorylase B"/>
    <property type="match status" value="2"/>
</dbReference>
<accession>H8GUJ3</accession>
<evidence type="ECO:0000259" key="1">
    <source>
        <dbReference type="Pfam" id="PF00534"/>
    </source>
</evidence>
<feature type="domain" description="Glycosyltransferase subfamily 4-like N-terminal" evidence="2">
    <location>
        <begin position="11"/>
        <end position="168"/>
    </location>
</feature>
<dbReference type="STRING" id="745776.DGo_CA2749"/>
<dbReference type="EMBL" id="CP002191">
    <property type="protein sequence ID" value="AFD26676.1"/>
    <property type="molecule type" value="Genomic_DNA"/>
</dbReference>
<organism evidence="3 4">
    <name type="scientific">Deinococcus gobiensis (strain DSM 21396 / JCM 16679 / CGMCC 1.7299 / I-0)</name>
    <dbReference type="NCBI Taxonomy" id="745776"/>
    <lineage>
        <taxon>Bacteria</taxon>
        <taxon>Thermotogati</taxon>
        <taxon>Deinococcota</taxon>
        <taxon>Deinococci</taxon>
        <taxon>Deinococcales</taxon>
        <taxon>Deinococcaceae</taxon>
        <taxon>Deinococcus</taxon>
    </lineage>
</organism>
<evidence type="ECO:0000259" key="2">
    <source>
        <dbReference type="Pfam" id="PF13439"/>
    </source>
</evidence>
<evidence type="ECO:0000313" key="3">
    <source>
        <dbReference type="EMBL" id="AFD26676.1"/>
    </source>
</evidence>
<dbReference type="eggNOG" id="COG0438">
    <property type="taxonomic scope" value="Bacteria"/>
</dbReference>
<dbReference type="AlphaFoldDB" id="H8GUJ3"/>
<dbReference type="Pfam" id="PF13439">
    <property type="entry name" value="Glyco_transf_4"/>
    <property type="match status" value="1"/>
</dbReference>
<dbReference type="PANTHER" id="PTHR12526:SF636">
    <property type="entry name" value="BLL3647 PROTEIN"/>
    <property type="match status" value="1"/>
</dbReference>
<dbReference type="Pfam" id="PF00534">
    <property type="entry name" value="Glycos_transf_1"/>
    <property type="match status" value="1"/>
</dbReference>
<keyword evidence="4" id="KW-1185">Reference proteome</keyword>
<dbReference type="GO" id="GO:0016757">
    <property type="term" value="F:glycosyltransferase activity"/>
    <property type="evidence" value="ECO:0007669"/>
    <property type="project" value="InterPro"/>
</dbReference>
<dbReference type="SUPFAM" id="SSF53756">
    <property type="entry name" value="UDP-Glycosyltransferase/glycogen phosphorylase"/>
    <property type="match status" value="1"/>
</dbReference>
<feature type="domain" description="Glycosyl transferase family 1" evidence="1">
    <location>
        <begin position="187"/>
        <end position="331"/>
    </location>
</feature>